<protein>
    <submittedName>
        <fullName evidence="1">Uncharacterized protein</fullName>
    </submittedName>
</protein>
<reference evidence="1" key="2">
    <citation type="submission" date="2025-08" db="UniProtKB">
        <authorList>
            <consortium name="Ensembl"/>
        </authorList>
    </citation>
    <scope>IDENTIFICATION</scope>
</reference>
<name>H2XV42_CIOIN</name>
<dbReference type="Ensembl" id="ENSCINT00000032357.1">
    <property type="protein sequence ID" value="ENSCINP00000033526.1"/>
    <property type="gene ID" value="ENSCING00000022290.1"/>
</dbReference>
<reference evidence="2" key="1">
    <citation type="journal article" date="2002" name="Science">
        <title>The draft genome of Ciona intestinalis: insights into chordate and vertebrate origins.</title>
        <authorList>
            <person name="Dehal P."/>
            <person name="Satou Y."/>
            <person name="Campbell R.K."/>
            <person name="Chapman J."/>
            <person name="Degnan B."/>
            <person name="De Tomaso A."/>
            <person name="Davidson B."/>
            <person name="Di Gregorio A."/>
            <person name="Gelpke M."/>
            <person name="Goodstein D.M."/>
            <person name="Harafuji N."/>
            <person name="Hastings K.E."/>
            <person name="Ho I."/>
            <person name="Hotta K."/>
            <person name="Huang W."/>
            <person name="Kawashima T."/>
            <person name="Lemaire P."/>
            <person name="Martinez D."/>
            <person name="Meinertzhagen I.A."/>
            <person name="Necula S."/>
            <person name="Nonaka M."/>
            <person name="Putnam N."/>
            <person name="Rash S."/>
            <person name="Saiga H."/>
            <person name="Satake M."/>
            <person name="Terry A."/>
            <person name="Yamada L."/>
            <person name="Wang H.G."/>
            <person name="Awazu S."/>
            <person name="Azumi K."/>
            <person name="Boore J."/>
            <person name="Branno M."/>
            <person name="Chin-Bow S."/>
            <person name="DeSantis R."/>
            <person name="Doyle S."/>
            <person name="Francino P."/>
            <person name="Keys D.N."/>
            <person name="Haga S."/>
            <person name="Hayashi H."/>
            <person name="Hino K."/>
            <person name="Imai K.S."/>
            <person name="Inaba K."/>
            <person name="Kano S."/>
            <person name="Kobayashi K."/>
            <person name="Kobayashi M."/>
            <person name="Lee B.I."/>
            <person name="Makabe K.W."/>
            <person name="Manohar C."/>
            <person name="Matassi G."/>
            <person name="Medina M."/>
            <person name="Mochizuki Y."/>
            <person name="Mount S."/>
            <person name="Morishita T."/>
            <person name="Miura S."/>
            <person name="Nakayama A."/>
            <person name="Nishizaka S."/>
            <person name="Nomoto H."/>
            <person name="Ohta F."/>
            <person name="Oishi K."/>
            <person name="Rigoutsos I."/>
            <person name="Sano M."/>
            <person name="Sasaki A."/>
            <person name="Sasakura Y."/>
            <person name="Shoguchi E."/>
            <person name="Shin-i T."/>
            <person name="Spagnuolo A."/>
            <person name="Stainier D."/>
            <person name="Suzuki M.M."/>
            <person name="Tassy O."/>
            <person name="Takatori N."/>
            <person name="Tokuoka M."/>
            <person name="Yagi K."/>
            <person name="Yoshizaki F."/>
            <person name="Wada S."/>
            <person name="Zhang C."/>
            <person name="Hyatt P.D."/>
            <person name="Larimer F."/>
            <person name="Detter C."/>
            <person name="Doggett N."/>
            <person name="Glavina T."/>
            <person name="Hawkins T."/>
            <person name="Richardson P."/>
            <person name="Lucas S."/>
            <person name="Kohara Y."/>
            <person name="Levine M."/>
            <person name="Satoh N."/>
            <person name="Rokhsar D.S."/>
        </authorList>
    </citation>
    <scope>NUCLEOTIDE SEQUENCE [LARGE SCALE GENOMIC DNA]</scope>
</reference>
<accession>H2XV42</accession>
<keyword evidence="2" id="KW-1185">Reference proteome</keyword>
<organism evidence="1 2">
    <name type="scientific">Ciona intestinalis</name>
    <name type="common">Transparent sea squirt</name>
    <name type="synonym">Ascidia intestinalis</name>
    <dbReference type="NCBI Taxonomy" id="7719"/>
    <lineage>
        <taxon>Eukaryota</taxon>
        <taxon>Metazoa</taxon>
        <taxon>Chordata</taxon>
        <taxon>Tunicata</taxon>
        <taxon>Ascidiacea</taxon>
        <taxon>Phlebobranchia</taxon>
        <taxon>Cionidae</taxon>
        <taxon>Ciona</taxon>
    </lineage>
</organism>
<dbReference type="HOGENOM" id="CLU_3359391_0_0_1"/>
<proteinExistence type="predicted"/>
<evidence type="ECO:0000313" key="1">
    <source>
        <dbReference type="Ensembl" id="ENSCINP00000033526.1"/>
    </source>
</evidence>
<evidence type="ECO:0000313" key="2">
    <source>
        <dbReference type="Proteomes" id="UP000008144"/>
    </source>
</evidence>
<dbReference type="Proteomes" id="UP000008144">
    <property type="component" value="Unassembled WGS sequence"/>
</dbReference>
<dbReference type="InParanoid" id="H2XV42"/>
<dbReference type="AlphaFoldDB" id="H2XV42"/>
<reference evidence="1" key="3">
    <citation type="submission" date="2025-09" db="UniProtKB">
        <authorList>
            <consortium name="Ensembl"/>
        </authorList>
    </citation>
    <scope>IDENTIFICATION</scope>
</reference>
<sequence>MVITNNLLKHYCKDLFFLRNMIRKNTDQIFCRLGMV</sequence>